<protein>
    <submittedName>
        <fullName evidence="1">Uncharacterized protein</fullName>
    </submittedName>
</protein>
<reference evidence="1 2" key="1">
    <citation type="journal article" date="2015" name="Appl. Environ. Microbiol.">
        <title>Nanoarchaeota, Their Sulfolobales Host, and Nanoarchaeota Virus Distribution across Yellowstone National Park Hot Springs.</title>
        <authorList>
            <person name="Munson-McGee J.H."/>
            <person name="Field E.K."/>
            <person name="Bateson M."/>
            <person name="Rooney C."/>
            <person name="Stepanauskas R."/>
            <person name="Young M.J."/>
        </authorList>
    </citation>
    <scope>NUCLEOTIDE SEQUENCE [LARGE SCALE GENOMIC DNA]</scope>
    <source>
        <strain evidence="1">SCGC AC-742_N10</strain>
    </source>
</reference>
<dbReference type="AlphaFoldDB" id="A0A2T9X9D9"/>
<name>A0A2T9X9D9_9CREN</name>
<sequence>EGLKQLGYNLNSKYLVHSIENYSYISSNGLGEFKYAINFTLKEDLKKDLFIFSLFPVEKIQIIERNIKLFENNMEKLCNFNINLSNLEMIYIFSLKLECDLVKNRNYLLVFNIKYKNSLDNPDKMYKVLKRIYGETSIANFFISTRNFPVMRYSVWLKYEGLGISKSELVITDKINQYGKPENIIYKNDIKTFNDEVRATIDFPIPDTAYVILTKLCSKK</sequence>
<evidence type="ECO:0000313" key="2">
    <source>
        <dbReference type="Proteomes" id="UP000245638"/>
    </source>
</evidence>
<feature type="non-terminal residue" evidence="1">
    <location>
        <position position="1"/>
    </location>
</feature>
<organism evidence="1 2">
    <name type="scientific">Acidianus hospitalis</name>
    <dbReference type="NCBI Taxonomy" id="563177"/>
    <lineage>
        <taxon>Archaea</taxon>
        <taxon>Thermoproteota</taxon>
        <taxon>Thermoprotei</taxon>
        <taxon>Sulfolobales</taxon>
        <taxon>Sulfolobaceae</taxon>
        <taxon>Acidianus</taxon>
    </lineage>
</organism>
<gene>
    <name evidence="1" type="ORF">DDW13_02310</name>
</gene>
<comment type="caution">
    <text evidence="1">The sequence shown here is derived from an EMBL/GenBank/DDBJ whole genome shotgun (WGS) entry which is preliminary data.</text>
</comment>
<accession>A0A2T9X9D9</accession>
<dbReference type="Proteomes" id="UP000245638">
    <property type="component" value="Unassembled WGS sequence"/>
</dbReference>
<evidence type="ECO:0000313" key="1">
    <source>
        <dbReference type="EMBL" id="PVU76704.1"/>
    </source>
</evidence>
<dbReference type="EMBL" id="QEFD01000074">
    <property type="protein sequence ID" value="PVU76704.1"/>
    <property type="molecule type" value="Genomic_DNA"/>
</dbReference>
<proteinExistence type="predicted"/>